<name>A0A1Z4C3Z4_9GAMM</name>
<proteinExistence type="predicted"/>
<dbReference type="AlphaFoldDB" id="A0A1Z4C3Z4"/>
<organism evidence="1 2">
    <name type="scientific">Methylovulum psychrotolerans</name>
    <dbReference type="NCBI Taxonomy" id="1704499"/>
    <lineage>
        <taxon>Bacteria</taxon>
        <taxon>Pseudomonadati</taxon>
        <taxon>Pseudomonadota</taxon>
        <taxon>Gammaproteobacteria</taxon>
        <taxon>Methylococcales</taxon>
        <taxon>Methylococcaceae</taxon>
        <taxon>Methylovulum</taxon>
    </lineage>
</organism>
<sequence length="99" mass="11096">MSVANAVQGHLIFSLADDFLLFFESYPQGSCVCVRKVIKGYRRQKSTFLFYLSMLYFVLPVRPKPSLRPPKAVIASAQSRHCVRPKPSLRPPKAVIASA</sequence>
<evidence type="ECO:0000313" key="1">
    <source>
        <dbReference type="EMBL" id="ASF48204.1"/>
    </source>
</evidence>
<dbReference type="KEGG" id="mpsy:CEK71_20250"/>
<gene>
    <name evidence="1" type="ORF">CEK71_20250</name>
</gene>
<protein>
    <submittedName>
        <fullName evidence="1">Uncharacterized protein</fullName>
    </submittedName>
</protein>
<keyword evidence="2" id="KW-1185">Reference proteome</keyword>
<reference evidence="1 2" key="1">
    <citation type="submission" date="2017-06" db="EMBL/GenBank/DDBJ databases">
        <title>Genome Sequencing of the methanotroph Methylovulum psychrotolerants str. HV10-M2 isolated from a high-altitude environment.</title>
        <authorList>
            <person name="Mateos-Rivera A."/>
        </authorList>
    </citation>
    <scope>NUCLEOTIDE SEQUENCE [LARGE SCALE GENOMIC DNA]</scope>
    <source>
        <strain evidence="1 2">HV10_M2</strain>
    </source>
</reference>
<evidence type="ECO:0000313" key="2">
    <source>
        <dbReference type="Proteomes" id="UP000197019"/>
    </source>
</evidence>
<dbReference type="Proteomes" id="UP000197019">
    <property type="component" value="Chromosome"/>
</dbReference>
<accession>A0A1Z4C3Z4</accession>
<dbReference type="EMBL" id="CP022129">
    <property type="protein sequence ID" value="ASF48204.1"/>
    <property type="molecule type" value="Genomic_DNA"/>
</dbReference>